<dbReference type="HOGENOM" id="CLU_1275439_0_0_11"/>
<dbReference type="KEGG" id="afs:AFR_23210"/>
<evidence type="ECO:0000313" key="2">
    <source>
        <dbReference type="Proteomes" id="UP000017746"/>
    </source>
</evidence>
<dbReference type="STRING" id="1246995.AFR_23210"/>
<dbReference type="Proteomes" id="UP000017746">
    <property type="component" value="Chromosome"/>
</dbReference>
<evidence type="ECO:0000313" key="1">
    <source>
        <dbReference type="EMBL" id="AGZ42912.1"/>
    </source>
</evidence>
<gene>
    <name evidence="1" type="ORF">AFR_23210</name>
</gene>
<protein>
    <submittedName>
        <fullName evidence="1">Uncharacterized protein</fullName>
    </submittedName>
</protein>
<dbReference type="PATRIC" id="fig|1246995.3.peg.4704"/>
<organism evidence="1 2">
    <name type="scientific">Actinoplanes friuliensis DSM 7358</name>
    <dbReference type="NCBI Taxonomy" id="1246995"/>
    <lineage>
        <taxon>Bacteria</taxon>
        <taxon>Bacillati</taxon>
        <taxon>Actinomycetota</taxon>
        <taxon>Actinomycetes</taxon>
        <taxon>Micromonosporales</taxon>
        <taxon>Micromonosporaceae</taxon>
        <taxon>Actinoplanes</taxon>
    </lineage>
</organism>
<reference evidence="1 2" key="1">
    <citation type="journal article" date="2014" name="J. Biotechnol.">
        <title>Complete genome sequence of the actinobacterium Actinoplanes friuliensis HAG 010964, producer of the lipopeptide antibiotic friulimycin.</title>
        <authorList>
            <person name="Ruckert C."/>
            <person name="Szczepanowski R."/>
            <person name="Albersmeier A."/>
            <person name="Goesmann A."/>
            <person name="Fischer N."/>
            <person name="Steinkamper A."/>
            <person name="Puhler A."/>
            <person name="Biener R."/>
            <person name="Schwartz D."/>
            <person name="Kalinowski J."/>
        </authorList>
    </citation>
    <scope>NUCLEOTIDE SEQUENCE [LARGE SCALE GENOMIC DNA]</scope>
    <source>
        <strain evidence="1 2">DSM 7358</strain>
    </source>
</reference>
<dbReference type="RefSeq" id="WP_023363436.1">
    <property type="nucleotide sequence ID" value="NC_022657.1"/>
</dbReference>
<accession>U5W1L3</accession>
<keyword evidence="2" id="KW-1185">Reference proteome</keyword>
<sequence length="216" mass="23439">MSQANSSVTVEQAAQMRGFLEDVEGLARSVSDGVWPRLGQIEGTDATGTVYFSVDDDGAFASVYLDPHWWTALGVSGLPGALLGAQRIARDKLTAARLIFRRVIGPPRRRGPADLGEPGFELMHGLSASRDIGELLGRWHALTAESYQRMYEFDRRQADGSPLRVQGPEELVTFTLDGQVITGVEVDGWRLNAGSTDRLTADIRAALHHNTGGQHG</sequence>
<dbReference type="OrthoDB" id="3295217at2"/>
<dbReference type="EMBL" id="CP006272">
    <property type="protein sequence ID" value="AGZ42912.1"/>
    <property type="molecule type" value="Genomic_DNA"/>
</dbReference>
<dbReference type="AlphaFoldDB" id="U5W1L3"/>
<name>U5W1L3_9ACTN</name>
<proteinExistence type="predicted"/>